<comment type="caution">
    <text evidence="1">The sequence shown here is derived from an EMBL/GenBank/DDBJ whole genome shotgun (WGS) entry which is preliminary data.</text>
</comment>
<reference evidence="1 2" key="1">
    <citation type="submission" date="2011-08" db="EMBL/GenBank/DDBJ databases">
        <authorList>
            <person name="Liu Z.J."/>
            <person name="Shi F.L."/>
            <person name="Lu J.Q."/>
            <person name="Li M."/>
            <person name="Wang Z.L."/>
        </authorList>
    </citation>
    <scope>NUCLEOTIDE SEQUENCE [LARGE SCALE GENOMIC DNA]</scope>
    <source>
        <strain evidence="1 2">USNM 41457</strain>
    </source>
</reference>
<gene>
    <name evidence="1" type="ORF">EDEG_01037</name>
</gene>
<dbReference type="InParanoid" id="J9DTX3"/>
<dbReference type="Proteomes" id="UP000003163">
    <property type="component" value="Unassembled WGS sequence"/>
</dbReference>
<evidence type="ECO:0000313" key="1">
    <source>
        <dbReference type="EMBL" id="EJW04747.1"/>
    </source>
</evidence>
<sequence length="231" mass="27777">MMHYYHFDNYELFKNVRSDLNMIYIEFSKNPNVNTLKSIPHKFNLIQVSNIQHRKKKEFLYNFFQSVLREMLCRVSENDVAFSLFAVIIHYIFIYQKDFFVQIVINVIDLEYINERFKIIMSKKIPELVEIGKFACKCFDELKSYGAFVVVYDCNSVSLDDDKYNDVLKEIISCENESAEIQNIIQYNEYQNKSKEKSKKYVLFLFFKLIIKSLFSIHPKSYIIFLYKIIH</sequence>
<protein>
    <submittedName>
        <fullName evidence="1">Uncharacterized protein</fullName>
    </submittedName>
</protein>
<proteinExistence type="predicted"/>
<reference evidence="2" key="2">
    <citation type="submission" date="2015-07" db="EMBL/GenBank/DDBJ databases">
        <title>Contrasting host-pathogen interactions and genome evolution in two generalist and specialist microsporidian pathogens of mosquitoes.</title>
        <authorList>
            <consortium name="The Broad Institute Genomics Platform"/>
            <consortium name="The Broad Institute Genome Sequencing Center for Infectious Disease"/>
            <person name="Cuomo C.A."/>
            <person name="Sanscrainte N.D."/>
            <person name="Goldberg J.M."/>
            <person name="Heiman D."/>
            <person name="Young S."/>
            <person name="Zeng Q."/>
            <person name="Becnel J.J."/>
            <person name="Birren B.W."/>
        </authorList>
    </citation>
    <scope>NUCLEOTIDE SEQUENCE [LARGE SCALE GENOMIC DNA]</scope>
    <source>
        <strain evidence="2">USNM 41457</strain>
    </source>
</reference>
<name>J9DTX3_EDHAE</name>
<accession>J9DTX3</accession>
<dbReference type="HOGENOM" id="CLU_1199803_0_0_1"/>
<dbReference type="VEuPathDB" id="MicrosporidiaDB:EDEG_01037"/>
<keyword evidence="2" id="KW-1185">Reference proteome</keyword>
<evidence type="ECO:0000313" key="2">
    <source>
        <dbReference type="Proteomes" id="UP000003163"/>
    </source>
</evidence>
<organism evidence="1 2">
    <name type="scientific">Edhazardia aedis (strain USNM 41457)</name>
    <name type="common">Microsporidian parasite</name>
    <dbReference type="NCBI Taxonomy" id="1003232"/>
    <lineage>
        <taxon>Eukaryota</taxon>
        <taxon>Fungi</taxon>
        <taxon>Fungi incertae sedis</taxon>
        <taxon>Microsporidia</taxon>
        <taxon>Edhazardia</taxon>
    </lineage>
</organism>
<dbReference type="EMBL" id="AFBI03000014">
    <property type="protein sequence ID" value="EJW04747.1"/>
    <property type="molecule type" value="Genomic_DNA"/>
</dbReference>
<dbReference type="AlphaFoldDB" id="J9DTX3"/>